<dbReference type="PANTHER" id="PTHR33744">
    <property type="entry name" value="CARBOHYDRATE DIACID REGULATOR"/>
    <property type="match status" value="1"/>
</dbReference>
<feature type="domain" description="PucR C-terminal helix-turn-helix" evidence="2">
    <location>
        <begin position="475"/>
        <end position="533"/>
    </location>
</feature>
<dbReference type="AlphaFoldDB" id="A0A2A5IXH2"/>
<dbReference type="EMBL" id="NOVD01000107">
    <property type="protein sequence ID" value="PCK21451.1"/>
    <property type="molecule type" value="Genomic_DNA"/>
</dbReference>
<dbReference type="Pfam" id="PF13556">
    <property type="entry name" value="HTH_30"/>
    <property type="match status" value="1"/>
</dbReference>
<accession>A0A2A5IXH2</accession>
<evidence type="ECO:0000259" key="2">
    <source>
        <dbReference type="Pfam" id="PF13556"/>
    </source>
</evidence>
<sequence>MCGGPISARRRTLARPEALQTVLSMAGAETNMITIRQLIEHTELGCSLIAGATGIDRHLRWAHSSELEDPTQWLRGKELLMTTGLAIPKGASLQVAYLRRLFEIGVSGVAIGVRMHAPPLTPELLQAAEDFKIALLEVGGGVPFIAISETVALANHDALHRRLTTHLRIYQVLGEASQQSMATGEIVRRLEQVTGFQIWAVTRSWESLFEDIGPPPFTIDQYLIDEVLDSSRPIIRFPKEVPLSPRDATAYLLPVYVQLQPVGVLVARTRSQHEPDLLSLHHVVTILSHMISDLLKQREQTRREGSERLSRMLYESEQQRNHTIHELFPRTDPRGKYCFAVVALTESSCGWNEIHNYLLEHGFEHFVTKRGERGAIVVRLGKKTTEDLARVLADNLSKSTIGISAPTEGNTDLLVCQRQARWALRSAVAADQPLERYVDAPAPQWLPLESSGLELIAEKILGPLVAYDASRDTELVHTLVTFLEENRSWKATAERLFIHRQTLIGRVGRIEDITGRHLTSTEDVCDLWLAIKARRILQRSGTEALED</sequence>
<feature type="domain" description="Purine catabolism PurC-like" evidence="1">
    <location>
        <begin position="39"/>
        <end position="152"/>
    </location>
</feature>
<evidence type="ECO:0008006" key="5">
    <source>
        <dbReference type="Google" id="ProtNLM"/>
    </source>
</evidence>
<organism evidence="3 4">
    <name type="scientific">Rhodococcus qingshengii</name>
    <dbReference type="NCBI Taxonomy" id="334542"/>
    <lineage>
        <taxon>Bacteria</taxon>
        <taxon>Bacillati</taxon>
        <taxon>Actinomycetota</taxon>
        <taxon>Actinomycetes</taxon>
        <taxon>Mycobacteriales</taxon>
        <taxon>Nocardiaceae</taxon>
        <taxon>Rhodococcus</taxon>
        <taxon>Rhodococcus erythropolis group</taxon>
    </lineage>
</organism>
<dbReference type="InterPro" id="IPR012914">
    <property type="entry name" value="PucR_dom"/>
</dbReference>
<proteinExistence type="predicted"/>
<evidence type="ECO:0000259" key="1">
    <source>
        <dbReference type="Pfam" id="PF07905"/>
    </source>
</evidence>
<dbReference type="Pfam" id="PF07905">
    <property type="entry name" value="PucR"/>
    <property type="match status" value="1"/>
</dbReference>
<dbReference type="Proteomes" id="UP000230886">
    <property type="component" value="Unassembled WGS sequence"/>
</dbReference>
<name>A0A2A5IXH2_RHOSG</name>
<dbReference type="InterPro" id="IPR051448">
    <property type="entry name" value="CdaR-like_regulators"/>
</dbReference>
<evidence type="ECO:0000313" key="4">
    <source>
        <dbReference type="Proteomes" id="UP000230886"/>
    </source>
</evidence>
<dbReference type="InterPro" id="IPR042070">
    <property type="entry name" value="PucR_C-HTH_sf"/>
</dbReference>
<gene>
    <name evidence="3" type="ORF">CHR55_33845</name>
</gene>
<reference evidence="3 4" key="1">
    <citation type="submission" date="2017-07" db="EMBL/GenBank/DDBJ databases">
        <title>Draft sequence of Rhodococcus enclensis 23b-28.</title>
        <authorList>
            <person name="Besaury L."/>
            <person name="Sancelme M."/>
            <person name="Amato P."/>
            <person name="Lallement A."/>
            <person name="Delort A.-M."/>
        </authorList>
    </citation>
    <scope>NUCLEOTIDE SEQUENCE [LARGE SCALE GENOMIC DNA]</scope>
    <source>
        <strain evidence="3 4">23b-28</strain>
    </source>
</reference>
<protein>
    <recommendedName>
        <fullName evidence="5">PucR family transcriptional regulator</fullName>
    </recommendedName>
</protein>
<comment type="caution">
    <text evidence="3">The sequence shown here is derived from an EMBL/GenBank/DDBJ whole genome shotgun (WGS) entry which is preliminary data.</text>
</comment>
<dbReference type="Gene3D" id="1.10.10.2840">
    <property type="entry name" value="PucR C-terminal helix-turn-helix domain"/>
    <property type="match status" value="1"/>
</dbReference>
<dbReference type="PANTHER" id="PTHR33744:SF1">
    <property type="entry name" value="DNA-BINDING TRANSCRIPTIONAL ACTIVATOR ADER"/>
    <property type="match status" value="1"/>
</dbReference>
<dbReference type="InterPro" id="IPR025736">
    <property type="entry name" value="PucR_C-HTH_dom"/>
</dbReference>
<evidence type="ECO:0000313" key="3">
    <source>
        <dbReference type="EMBL" id="PCK21451.1"/>
    </source>
</evidence>